<feature type="compositionally biased region" description="Polar residues" evidence="1">
    <location>
        <begin position="30"/>
        <end position="57"/>
    </location>
</feature>
<dbReference type="Bgee" id="ENSACAG00000029251">
    <property type="expression patterns" value="Expressed in lung and 7 other cell types or tissues"/>
</dbReference>
<dbReference type="GO" id="GO:0004888">
    <property type="term" value="F:transmembrane signaling receptor activity"/>
    <property type="evidence" value="ECO:0007669"/>
    <property type="project" value="InterPro"/>
</dbReference>
<dbReference type="AlphaFoldDB" id="R4GBF1"/>
<dbReference type="GO" id="GO:0031072">
    <property type="term" value="F:heat shock protein binding"/>
    <property type="evidence" value="ECO:0000318"/>
    <property type="project" value="GO_Central"/>
</dbReference>
<organism evidence="4 5">
    <name type="scientific">Anolis carolinensis</name>
    <name type="common">Green anole</name>
    <name type="synonym">American chameleon</name>
    <dbReference type="NCBI Taxonomy" id="28377"/>
    <lineage>
        <taxon>Eukaryota</taxon>
        <taxon>Metazoa</taxon>
        <taxon>Chordata</taxon>
        <taxon>Craniata</taxon>
        <taxon>Vertebrata</taxon>
        <taxon>Euteleostomi</taxon>
        <taxon>Lepidosauria</taxon>
        <taxon>Squamata</taxon>
        <taxon>Bifurcata</taxon>
        <taxon>Unidentata</taxon>
        <taxon>Episquamata</taxon>
        <taxon>Toxicofera</taxon>
        <taxon>Iguania</taxon>
        <taxon>Dactyloidae</taxon>
        <taxon>Anolis</taxon>
    </lineage>
</organism>
<dbReference type="Proteomes" id="UP000001646">
    <property type="component" value="Unplaced"/>
</dbReference>
<keyword evidence="2" id="KW-0812">Transmembrane</keyword>
<dbReference type="GO" id="GO:0050863">
    <property type="term" value="P:regulation of T cell activation"/>
    <property type="evidence" value="ECO:0007669"/>
    <property type="project" value="InterPro"/>
</dbReference>
<dbReference type="GeneTree" id="ENSGT00730000113150"/>
<feature type="compositionally biased region" description="Low complexity" evidence="1">
    <location>
        <begin position="359"/>
        <end position="371"/>
    </location>
</feature>
<dbReference type="eggNOG" id="ENOG502SBHY">
    <property type="taxonomic scope" value="Eukaryota"/>
</dbReference>
<feature type="signal peptide" evidence="3">
    <location>
        <begin position="1"/>
        <end position="21"/>
    </location>
</feature>
<keyword evidence="5" id="KW-1185">Reference proteome</keyword>
<reference evidence="4" key="2">
    <citation type="submission" date="2025-08" db="UniProtKB">
        <authorList>
            <consortium name="Ensembl"/>
        </authorList>
    </citation>
    <scope>IDENTIFICATION</scope>
</reference>
<dbReference type="PANTHER" id="PTHR35265">
    <property type="entry name" value="LEUKOSIALIN"/>
    <property type="match status" value="1"/>
</dbReference>
<proteinExistence type="predicted"/>
<dbReference type="InterPro" id="IPR038829">
    <property type="entry name" value="Leukosialin"/>
</dbReference>
<keyword evidence="2" id="KW-0472">Membrane</keyword>
<dbReference type="HOGENOM" id="CLU_727520_0_0_1"/>
<evidence type="ECO:0000313" key="4">
    <source>
        <dbReference type="Ensembl" id="ENSACAP00000022626.2"/>
    </source>
</evidence>
<dbReference type="PANTHER" id="PTHR35265:SF1">
    <property type="entry name" value="LEUKOSIALIN"/>
    <property type="match status" value="1"/>
</dbReference>
<dbReference type="STRING" id="28377.ENSACAP00000022626"/>
<keyword evidence="3" id="KW-0732">Signal</keyword>
<dbReference type="GO" id="GO:0042742">
    <property type="term" value="P:defense response to bacterium"/>
    <property type="evidence" value="ECO:0000318"/>
    <property type="project" value="GO_Central"/>
</dbReference>
<evidence type="ECO:0000313" key="5">
    <source>
        <dbReference type="Proteomes" id="UP000001646"/>
    </source>
</evidence>
<dbReference type="GO" id="GO:2000404">
    <property type="term" value="P:regulation of T cell migration"/>
    <property type="evidence" value="ECO:0007669"/>
    <property type="project" value="InterPro"/>
</dbReference>
<dbReference type="Ensembl" id="ENSACAT00000030043.2">
    <property type="protein sequence ID" value="ENSACAP00000022626.2"/>
    <property type="gene ID" value="ENSACAG00000029251.2"/>
</dbReference>
<feature type="chain" id="PRO_5032675874" evidence="3">
    <location>
        <begin position="22"/>
        <end position="371"/>
    </location>
</feature>
<keyword evidence="2" id="KW-1133">Transmembrane helix</keyword>
<feature type="transmembrane region" description="Helical" evidence="2">
    <location>
        <begin position="237"/>
        <end position="259"/>
    </location>
</feature>
<protein>
    <submittedName>
        <fullName evidence="4">Uncharacterized protein</fullName>
    </submittedName>
</protein>
<feature type="compositionally biased region" description="Low complexity" evidence="1">
    <location>
        <begin position="73"/>
        <end position="84"/>
    </location>
</feature>
<feature type="compositionally biased region" description="Basic and acidic residues" evidence="1">
    <location>
        <begin position="329"/>
        <end position="338"/>
    </location>
</feature>
<feature type="region of interest" description="Disordered" evidence="1">
    <location>
        <begin position="30"/>
        <end position="91"/>
    </location>
</feature>
<dbReference type="InParanoid" id="R4GBF1"/>
<name>R4GBF1_ANOCA</name>
<reference evidence="4" key="1">
    <citation type="submission" date="2009-12" db="EMBL/GenBank/DDBJ databases">
        <title>The Genome Sequence of Anolis carolinensis (Green Anole Lizard).</title>
        <authorList>
            <consortium name="The Genome Sequencing Platform"/>
            <person name="Di Palma F."/>
            <person name="Alfoldi J."/>
            <person name="Heiman D."/>
            <person name="Young S."/>
            <person name="Grabherr M."/>
            <person name="Johnson J."/>
            <person name="Lander E.S."/>
            <person name="Lindblad-Toh K."/>
        </authorList>
    </citation>
    <scope>NUCLEOTIDE SEQUENCE [LARGE SCALE GENOMIC DNA]</scope>
    <source>
        <strain evidence="4">JBL SC #1</strain>
    </source>
</reference>
<sequence length="371" mass="39449">MTTSRSLLLGFLILFTGGSLADTDEATVKSTDNVSDLVSPTPTLAVTEQKTNASTPGENPDVSVAALKDPKLSTEPLPSTSSSKDTTETSKLLPKQTDAVAMVSDSAESTTAIIPVSRRHDGTPFPQPANNSVVEGNLQDASDTATSTAHATLHTTVQTIVRQKYPVTTGKKTPPEKTATLHPTLKEEEEETEMTTEPVQYILDNITIGTTVQNPVTVAVGEPKHDTTGANSQGKSYLLIILAVAFCILCLVAFLVFMYRRHRHRSGSTNFNQAGWAGQVALPDDSALDRDIEAEAVAASGDGEARRSTLVTFFGKRQSRLPSVAMEDISGKKEREECQQLLNSDTGPEGSGEANDGVSSHLSALASHART</sequence>
<reference evidence="4" key="3">
    <citation type="submission" date="2025-09" db="UniProtKB">
        <authorList>
            <consortium name="Ensembl"/>
        </authorList>
    </citation>
    <scope>IDENTIFICATION</scope>
</reference>
<accession>R4GBF1</accession>
<evidence type="ECO:0000256" key="1">
    <source>
        <dbReference type="SAM" id="MobiDB-lite"/>
    </source>
</evidence>
<dbReference type="GO" id="GO:0007166">
    <property type="term" value="P:cell surface receptor signaling pathway"/>
    <property type="evidence" value="ECO:0000318"/>
    <property type="project" value="GO_Central"/>
</dbReference>
<evidence type="ECO:0000256" key="2">
    <source>
        <dbReference type="SAM" id="Phobius"/>
    </source>
</evidence>
<dbReference type="GO" id="GO:0050776">
    <property type="term" value="P:regulation of immune response"/>
    <property type="evidence" value="ECO:0000318"/>
    <property type="project" value="GO_Central"/>
</dbReference>
<evidence type="ECO:0000256" key="3">
    <source>
        <dbReference type="SAM" id="SignalP"/>
    </source>
</evidence>
<dbReference type="GO" id="GO:0009897">
    <property type="term" value="C:external side of plasma membrane"/>
    <property type="evidence" value="ECO:0000318"/>
    <property type="project" value="GO_Central"/>
</dbReference>
<feature type="region of interest" description="Disordered" evidence="1">
    <location>
        <begin position="327"/>
        <end position="371"/>
    </location>
</feature>